<feature type="transmembrane region" description="Helical" evidence="1">
    <location>
        <begin position="6"/>
        <end position="27"/>
    </location>
</feature>
<keyword evidence="1" id="KW-1133">Transmembrane helix</keyword>
<name>A0A3Q9UW61_9MICO</name>
<evidence type="ECO:0000256" key="1">
    <source>
        <dbReference type="SAM" id="Phobius"/>
    </source>
</evidence>
<feature type="transmembrane region" description="Helical" evidence="1">
    <location>
        <begin position="64"/>
        <end position="85"/>
    </location>
</feature>
<dbReference type="AlphaFoldDB" id="A0A3Q9UW61"/>
<dbReference type="Proteomes" id="UP000285317">
    <property type="component" value="Chromosome"/>
</dbReference>
<feature type="transmembrane region" description="Helical" evidence="1">
    <location>
        <begin position="168"/>
        <end position="191"/>
    </location>
</feature>
<feature type="transmembrane region" description="Helical" evidence="1">
    <location>
        <begin position="34"/>
        <end position="52"/>
    </location>
</feature>
<gene>
    <name evidence="2" type="ORF">C1I64_00175</name>
</gene>
<accession>A0A3Q9UW61</accession>
<evidence type="ECO:0000313" key="3">
    <source>
        <dbReference type="Proteomes" id="UP000285317"/>
    </source>
</evidence>
<dbReference type="KEGG" id="rfs:C1I64_00175"/>
<organism evidence="2 3">
    <name type="scientific">Rathayibacter festucae DSM 15932</name>
    <dbReference type="NCBI Taxonomy" id="1328866"/>
    <lineage>
        <taxon>Bacteria</taxon>
        <taxon>Bacillati</taxon>
        <taxon>Actinomycetota</taxon>
        <taxon>Actinomycetes</taxon>
        <taxon>Micrococcales</taxon>
        <taxon>Microbacteriaceae</taxon>
        <taxon>Rathayibacter</taxon>
    </lineage>
</organism>
<sequence>MSPWSLALLSGAIGGATLLVGAALAWFVRVPPKLTAAISAFGAGVLISALAYELVQEAADDGGLLPTILGTLAGAVVFVGADALLTRAGAGNRKSAKGSGSAGGGTAIAAGALIDGIPESIVLGLSVAQGGAGAAISVPIVAAVAISNLPEGLSSTVGMKSDGRSARYVFTVWGGIAALSAIAALVGFLVFASAPGAVVAFVTTVAAGAILAMISNTMIPEAFDRDDVLTGLYAVLGFITAFALHSIS</sequence>
<feature type="transmembrane region" description="Helical" evidence="1">
    <location>
        <begin position="197"/>
        <end position="216"/>
    </location>
</feature>
<protein>
    <submittedName>
        <fullName evidence="2">ZIP family zinc transporter</fullName>
    </submittedName>
</protein>
<proteinExistence type="predicted"/>
<evidence type="ECO:0000313" key="2">
    <source>
        <dbReference type="EMBL" id="AZZ50623.1"/>
    </source>
</evidence>
<keyword evidence="1" id="KW-0812">Transmembrane</keyword>
<keyword evidence="1" id="KW-0472">Membrane</keyword>
<dbReference type="EMBL" id="CP028137">
    <property type="protein sequence ID" value="AZZ50623.1"/>
    <property type="molecule type" value="Genomic_DNA"/>
</dbReference>
<reference evidence="2 3" key="1">
    <citation type="submission" date="2018-03" db="EMBL/GenBank/DDBJ databases">
        <title>Bacteriophage NCPPB3778 and a type I-E CRISPR drive the evolution of the US Biological Select Agent, Rathayibacter toxicus.</title>
        <authorList>
            <person name="Davis E.W.II."/>
            <person name="Tabima J.F."/>
            <person name="Weisberg A.J."/>
            <person name="Dantas Lopes L."/>
            <person name="Wiseman M.S."/>
            <person name="Wiseman M.S."/>
            <person name="Pupko T."/>
            <person name="Belcher M.S."/>
            <person name="Sechler A.J."/>
            <person name="Tancos M.A."/>
            <person name="Schroeder B.K."/>
            <person name="Murray T.D."/>
            <person name="Luster D.G."/>
            <person name="Schneider W.L."/>
            <person name="Rogers E."/>
            <person name="Andreote F.D."/>
            <person name="Grunwald N.J."/>
            <person name="Putnam M.L."/>
            <person name="Chang J.H."/>
        </authorList>
    </citation>
    <scope>NUCLEOTIDE SEQUENCE [LARGE SCALE GENOMIC DNA]</scope>
    <source>
        <strain evidence="2 3">DSM 15932</strain>
    </source>
</reference>
<dbReference type="RefSeq" id="WP_127885844.1">
    <property type="nucleotide sequence ID" value="NZ_CP028137.1"/>
</dbReference>
<feature type="transmembrane region" description="Helical" evidence="1">
    <location>
        <begin position="228"/>
        <end position="247"/>
    </location>
</feature>